<keyword evidence="2" id="KW-1185">Reference proteome</keyword>
<organism evidence="1 2">
    <name type="scientific">Cinara cedri</name>
    <dbReference type="NCBI Taxonomy" id="506608"/>
    <lineage>
        <taxon>Eukaryota</taxon>
        <taxon>Metazoa</taxon>
        <taxon>Ecdysozoa</taxon>
        <taxon>Arthropoda</taxon>
        <taxon>Hexapoda</taxon>
        <taxon>Insecta</taxon>
        <taxon>Pterygota</taxon>
        <taxon>Neoptera</taxon>
        <taxon>Paraneoptera</taxon>
        <taxon>Hemiptera</taxon>
        <taxon>Sternorrhyncha</taxon>
        <taxon>Aphidomorpha</taxon>
        <taxon>Aphidoidea</taxon>
        <taxon>Aphididae</taxon>
        <taxon>Lachninae</taxon>
        <taxon>Cinara</taxon>
    </lineage>
</organism>
<dbReference type="Proteomes" id="UP000325440">
    <property type="component" value="Unassembled WGS sequence"/>
</dbReference>
<dbReference type="OrthoDB" id="6624230at2759"/>
<evidence type="ECO:0000313" key="1">
    <source>
        <dbReference type="EMBL" id="VVC24254.1"/>
    </source>
</evidence>
<proteinExistence type="predicted"/>
<gene>
    <name evidence="1" type="ORF">CINCED_3A024340</name>
</gene>
<dbReference type="EMBL" id="CABPRJ010000001">
    <property type="protein sequence ID" value="VVC24254.1"/>
    <property type="molecule type" value="Genomic_DNA"/>
</dbReference>
<dbReference type="AlphaFoldDB" id="A0A5E4M0A6"/>
<reference evidence="1 2" key="1">
    <citation type="submission" date="2019-08" db="EMBL/GenBank/DDBJ databases">
        <authorList>
            <person name="Alioto T."/>
            <person name="Alioto T."/>
            <person name="Gomez Garrido J."/>
        </authorList>
    </citation>
    <scope>NUCLEOTIDE SEQUENCE [LARGE SCALE GENOMIC DNA]</scope>
</reference>
<protein>
    <submittedName>
        <fullName evidence="1">Uncharacterized protein</fullName>
    </submittedName>
</protein>
<evidence type="ECO:0000313" key="2">
    <source>
        <dbReference type="Proteomes" id="UP000325440"/>
    </source>
</evidence>
<sequence length="92" mass="10212">MSVYVKCGEKHRTEDCQKPKNSKAKCANCDESHTTNWKGCSAYQKAEERPHPKKVFAVQCIQQKPAKTVTASTSYAQMTGFALNNATPKTSK</sequence>
<accession>A0A5E4M0A6</accession>
<name>A0A5E4M0A6_9HEMI</name>